<proteinExistence type="predicted"/>
<protein>
    <submittedName>
        <fullName evidence="1">Uncharacterized protein</fullName>
    </submittedName>
</protein>
<dbReference type="Gramene" id="BGIOSGA010617-TA">
    <property type="protein sequence ID" value="BGIOSGA010617-PA"/>
    <property type="gene ID" value="BGIOSGA010617"/>
</dbReference>
<evidence type="ECO:0000313" key="1">
    <source>
        <dbReference type="EMBL" id="EEC75380.1"/>
    </source>
</evidence>
<dbReference type="HOGENOM" id="CLU_2835718_0_0_1"/>
<name>B8AQK6_ORYSI</name>
<dbReference type="Proteomes" id="UP000007015">
    <property type="component" value="Chromosome 3"/>
</dbReference>
<dbReference type="EMBL" id="CM000128">
    <property type="protein sequence ID" value="EEC75380.1"/>
    <property type="molecule type" value="Genomic_DNA"/>
</dbReference>
<evidence type="ECO:0000313" key="2">
    <source>
        <dbReference type="Proteomes" id="UP000007015"/>
    </source>
</evidence>
<accession>B8AQK6</accession>
<gene>
    <name evidence="1" type="ORF">OsI_11846</name>
</gene>
<organism evidence="1 2">
    <name type="scientific">Oryza sativa subsp. indica</name>
    <name type="common">Rice</name>
    <dbReference type="NCBI Taxonomy" id="39946"/>
    <lineage>
        <taxon>Eukaryota</taxon>
        <taxon>Viridiplantae</taxon>
        <taxon>Streptophyta</taxon>
        <taxon>Embryophyta</taxon>
        <taxon>Tracheophyta</taxon>
        <taxon>Spermatophyta</taxon>
        <taxon>Magnoliopsida</taxon>
        <taxon>Liliopsida</taxon>
        <taxon>Poales</taxon>
        <taxon>Poaceae</taxon>
        <taxon>BOP clade</taxon>
        <taxon>Oryzoideae</taxon>
        <taxon>Oryzeae</taxon>
        <taxon>Oryzinae</taxon>
        <taxon>Oryza</taxon>
        <taxon>Oryza sativa</taxon>
    </lineage>
</organism>
<reference evidence="1 2" key="1">
    <citation type="journal article" date="2005" name="PLoS Biol.">
        <title>The genomes of Oryza sativa: a history of duplications.</title>
        <authorList>
            <person name="Yu J."/>
            <person name="Wang J."/>
            <person name="Lin W."/>
            <person name="Li S."/>
            <person name="Li H."/>
            <person name="Zhou J."/>
            <person name="Ni P."/>
            <person name="Dong W."/>
            <person name="Hu S."/>
            <person name="Zeng C."/>
            <person name="Zhang J."/>
            <person name="Zhang Y."/>
            <person name="Li R."/>
            <person name="Xu Z."/>
            <person name="Li S."/>
            <person name="Li X."/>
            <person name="Zheng H."/>
            <person name="Cong L."/>
            <person name="Lin L."/>
            <person name="Yin J."/>
            <person name="Geng J."/>
            <person name="Li G."/>
            <person name="Shi J."/>
            <person name="Liu J."/>
            <person name="Lv H."/>
            <person name="Li J."/>
            <person name="Wang J."/>
            <person name="Deng Y."/>
            <person name="Ran L."/>
            <person name="Shi X."/>
            <person name="Wang X."/>
            <person name="Wu Q."/>
            <person name="Li C."/>
            <person name="Ren X."/>
            <person name="Wang J."/>
            <person name="Wang X."/>
            <person name="Li D."/>
            <person name="Liu D."/>
            <person name="Zhang X."/>
            <person name="Ji Z."/>
            <person name="Zhao W."/>
            <person name="Sun Y."/>
            <person name="Zhang Z."/>
            <person name="Bao J."/>
            <person name="Han Y."/>
            <person name="Dong L."/>
            <person name="Ji J."/>
            <person name="Chen P."/>
            <person name="Wu S."/>
            <person name="Liu J."/>
            <person name="Xiao Y."/>
            <person name="Bu D."/>
            <person name="Tan J."/>
            <person name="Yang L."/>
            <person name="Ye C."/>
            <person name="Zhang J."/>
            <person name="Xu J."/>
            <person name="Zhou Y."/>
            <person name="Yu Y."/>
            <person name="Zhang B."/>
            <person name="Zhuang S."/>
            <person name="Wei H."/>
            <person name="Liu B."/>
            <person name="Lei M."/>
            <person name="Yu H."/>
            <person name="Li Y."/>
            <person name="Xu H."/>
            <person name="Wei S."/>
            <person name="He X."/>
            <person name="Fang L."/>
            <person name="Zhang Z."/>
            <person name="Zhang Y."/>
            <person name="Huang X."/>
            <person name="Su Z."/>
            <person name="Tong W."/>
            <person name="Li J."/>
            <person name="Tong Z."/>
            <person name="Li S."/>
            <person name="Ye J."/>
            <person name="Wang L."/>
            <person name="Fang L."/>
            <person name="Lei T."/>
            <person name="Chen C."/>
            <person name="Chen H."/>
            <person name="Xu Z."/>
            <person name="Li H."/>
            <person name="Huang H."/>
            <person name="Zhang F."/>
            <person name="Xu H."/>
            <person name="Li N."/>
            <person name="Zhao C."/>
            <person name="Li S."/>
            <person name="Dong L."/>
            <person name="Huang Y."/>
            <person name="Li L."/>
            <person name="Xi Y."/>
            <person name="Qi Q."/>
            <person name="Li W."/>
            <person name="Zhang B."/>
            <person name="Hu W."/>
            <person name="Zhang Y."/>
            <person name="Tian X."/>
            <person name="Jiao Y."/>
            <person name="Liang X."/>
            <person name="Jin J."/>
            <person name="Gao L."/>
            <person name="Zheng W."/>
            <person name="Hao B."/>
            <person name="Liu S."/>
            <person name="Wang W."/>
            <person name="Yuan L."/>
            <person name="Cao M."/>
            <person name="McDermott J."/>
            <person name="Samudrala R."/>
            <person name="Wang J."/>
            <person name="Wong G.K."/>
            <person name="Yang H."/>
        </authorList>
    </citation>
    <scope>NUCLEOTIDE SEQUENCE [LARGE SCALE GENOMIC DNA]</scope>
    <source>
        <strain evidence="2">cv. 93-11</strain>
    </source>
</reference>
<dbReference type="AlphaFoldDB" id="B8AQK6"/>
<keyword evidence="2" id="KW-1185">Reference proteome</keyword>
<sequence length="66" mass="7347">MDIRRNNDLRSGTSLVVPKIKAAGHLCDWKALGIEDPLSPSALVPWWTHGEVNKPFIRALDKDPLS</sequence>